<dbReference type="EMBL" id="GBXI01014697">
    <property type="protein sequence ID" value="JAC99594.1"/>
    <property type="molecule type" value="Transcribed_RNA"/>
</dbReference>
<dbReference type="PANTHER" id="PTHR43969:SF2">
    <property type="entry name" value="GLUTATHIONE S TRANSFERASE D11, ISOFORM B"/>
    <property type="match status" value="1"/>
</dbReference>
<dbReference type="InterPro" id="IPR004045">
    <property type="entry name" value="Glutathione_S-Trfase_N"/>
</dbReference>
<dbReference type="PANTHER" id="PTHR43969">
    <property type="entry name" value="GLUTATHIONE S TRANSFERASE D10, ISOFORM A-RELATED"/>
    <property type="match status" value="1"/>
</dbReference>
<dbReference type="FunFam" id="3.40.30.10:FF:000034">
    <property type="entry name" value="glutathione S-transferase 1"/>
    <property type="match status" value="1"/>
</dbReference>
<name>A0A0A1WM44_ZEUCU</name>
<dbReference type="CDD" id="cd03177">
    <property type="entry name" value="GST_C_Delta_Epsilon"/>
    <property type="match status" value="1"/>
</dbReference>
<dbReference type="InterPro" id="IPR010987">
    <property type="entry name" value="Glutathione-S-Trfase_C-like"/>
</dbReference>
<gene>
    <name evidence="4" type="primary">GstD7_0</name>
    <name evidence="4" type="ORF">g.19049</name>
</gene>
<keyword evidence="4" id="KW-0808">Transferase</keyword>
<sequence>RLTTTAVYYHWHWQCGAHFFYCKGKYFEIRHFTCTMLDETAHIVKEFVYCVLSRGGAKMSPTLYYLPPSPPCRAVLLLGKMLDIDFDLKIVNVLAGDQLKPEFLQLNPQHCIPTINDEGLVLWESRAILQYLAAAYAKDDTLYPTDVRVRALVDQRIHFDLGTLYARMFDYYLPTVLWSAPLDESKKPRLAEAFDWFNSALKGHEFAATDHFTIADLTLLVTVSQCEAFGFDVDAYNRVKHWLRRCKDYMTPYGYEEINGSKAVVLADMFRAKTEIP</sequence>
<comment type="subunit">
    <text evidence="1">Homodimer.</text>
</comment>
<evidence type="ECO:0000256" key="1">
    <source>
        <dbReference type="ARBA" id="ARBA00011738"/>
    </source>
</evidence>
<dbReference type="InterPro" id="IPR040079">
    <property type="entry name" value="Glutathione_S-Trfase"/>
</dbReference>
<feature type="domain" description="GST C-terminal" evidence="3">
    <location>
        <begin position="146"/>
        <end position="276"/>
    </location>
</feature>
<dbReference type="InterPro" id="IPR004046">
    <property type="entry name" value="GST_C"/>
</dbReference>
<dbReference type="PROSITE" id="PS50405">
    <property type="entry name" value="GST_CTER"/>
    <property type="match status" value="1"/>
</dbReference>
<dbReference type="InterPro" id="IPR036249">
    <property type="entry name" value="Thioredoxin-like_sf"/>
</dbReference>
<proteinExistence type="predicted"/>
<dbReference type="SFLD" id="SFLDG00358">
    <property type="entry name" value="Main_(cytGST)"/>
    <property type="match status" value="1"/>
</dbReference>
<dbReference type="Pfam" id="PF13417">
    <property type="entry name" value="GST_N_3"/>
    <property type="match status" value="1"/>
</dbReference>
<reference evidence="4" key="2">
    <citation type="journal article" date="2015" name="Gigascience">
        <title>Reconstructing a comprehensive transcriptome assembly of a white-pupal translocated strain of the pest fruit fly Bactrocera cucurbitae.</title>
        <authorList>
            <person name="Sim S.B."/>
            <person name="Calla B."/>
            <person name="Hall B."/>
            <person name="DeRego T."/>
            <person name="Geib S.M."/>
        </authorList>
    </citation>
    <scope>NUCLEOTIDE SEQUENCE</scope>
</reference>
<dbReference type="SUPFAM" id="SSF47616">
    <property type="entry name" value="GST C-terminal domain-like"/>
    <property type="match status" value="1"/>
</dbReference>
<dbReference type="GO" id="GO:0006749">
    <property type="term" value="P:glutathione metabolic process"/>
    <property type="evidence" value="ECO:0007669"/>
    <property type="project" value="TreeGrafter"/>
</dbReference>
<dbReference type="CDD" id="cd03045">
    <property type="entry name" value="GST_N_Delta_Epsilon"/>
    <property type="match status" value="1"/>
</dbReference>
<feature type="non-terminal residue" evidence="4">
    <location>
        <position position="1"/>
    </location>
</feature>
<evidence type="ECO:0000259" key="3">
    <source>
        <dbReference type="PROSITE" id="PS50405"/>
    </source>
</evidence>
<evidence type="ECO:0000259" key="2">
    <source>
        <dbReference type="PROSITE" id="PS50404"/>
    </source>
</evidence>
<evidence type="ECO:0000313" key="4">
    <source>
        <dbReference type="EMBL" id="JAC99594.1"/>
    </source>
</evidence>
<dbReference type="Pfam" id="PF00043">
    <property type="entry name" value="GST_C"/>
    <property type="match status" value="1"/>
</dbReference>
<dbReference type="SUPFAM" id="SSF52833">
    <property type="entry name" value="Thioredoxin-like"/>
    <property type="match status" value="1"/>
</dbReference>
<dbReference type="FunFam" id="1.20.1050.10:FF:000007">
    <property type="entry name" value="Glutathione S-transferase 1-1"/>
    <property type="match status" value="1"/>
</dbReference>
<dbReference type="Gene3D" id="1.20.1050.10">
    <property type="match status" value="1"/>
</dbReference>
<dbReference type="GO" id="GO:0004364">
    <property type="term" value="F:glutathione transferase activity"/>
    <property type="evidence" value="ECO:0007669"/>
    <property type="project" value="TreeGrafter"/>
</dbReference>
<organism evidence="4">
    <name type="scientific">Zeugodacus cucurbitae</name>
    <name type="common">Melon fruit fly</name>
    <name type="synonym">Bactrocera cucurbitae</name>
    <dbReference type="NCBI Taxonomy" id="28588"/>
    <lineage>
        <taxon>Eukaryota</taxon>
        <taxon>Metazoa</taxon>
        <taxon>Ecdysozoa</taxon>
        <taxon>Arthropoda</taxon>
        <taxon>Hexapoda</taxon>
        <taxon>Insecta</taxon>
        <taxon>Pterygota</taxon>
        <taxon>Neoptera</taxon>
        <taxon>Endopterygota</taxon>
        <taxon>Diptera</taxon>
        <taxon>Brachycera</taxon>
        <taxon>Muscomorpha</taxon>
        <taxon>Tephritoidea</taxon>
        <taxon>Tephritidae</taxon>
        <taxon>Zeugodacus</taxon>
        <taxon>Zeugodacus</taxon>
    </lineage>
</organism>
<dbReference type="AlphaFoldDB" id="A0A0A1WM44"/>
<feature type="domain" description="GST N-terminal" evidence="2">
    <location>
        <begin position="59"/>
        <end position="140"/>
    </location>
</feature>
<protein>
    <submittedName>
        <fullName evidence="4">Glutathione S-transferase D7</fullName>
    </submittedName>
</protein>
<dbReference type="SFLD" id="SFLDG01153">
    <property type="entry name" value="Main.4:_Theta-like"/>
    <property type="match status" value="1"/>
</dbReference>
<dbReference type="InterPro" id="IPR036282">
    <property type="entry name" value="Glutathione-S-Trfase_C_sf"/>
</dbReference>
<accession>A0A0A1WM44</accession>
<dbReference type="SFLD" id="SFLDS00019">
    <property type="entry name" value="Glutathione_Transferase_(cytos"/>
    <property type="match status" value="1"/>
</dbReference>
<reference evidence="4" key="1">
    <citation type="submission" date="2014-11" db="EMBL/GenBank/DDBJ databases">
        <authorList>
            <person name="Geib S."/>
        </authorList>
    </citation>
    <scope>NUCLEOTIDE SEQUENCE</scope>
</reference>
<dbReference type="PROSITE" id="PS50404">
    <property type="entry name" value="GST_NTER"/>
    <property type="match status" value="1"/>
</dbReference>
<dbReference type="Gene3D" id="3.40.30.10">
    <property type="entry name" value="Glutaredoxin"/>
    <property type="match status" value="1"/>
</dbReference>